<sequence>MDKGIKGKLLNNFLNACKIIQNHLIETESFSESNINSIHQFLSRLLALGCIYFSNGNHPSEYKEMKKAIFFQFFKKRSKSTDYNFDQIIFQKILLEKLKTTDKYIPDIFQNTKESNKFSKWKFKKIQLELLYENLWESFEFNLTEISDNEGKKKKNENIIHPGLLGELLENVKYIEQKTKIQKGIFYTPLSEIKFSVLMALNNHFLINHPNLSSSDKKNIIDIIYRIFKNQNEFSMHEIENLVKYLNYFQNLRIIDPACGSGSFLYQILNFFLIILKKNNVDSKFMQFPSINGVDIDKWAILTTQFRLWALISTRMSNENEKLKNFYRSRINISRGDFILENEKLDFNNEGYDIIIGNPPYIRHRDIFNLQDNSPKANHLYRIFLHSSLKSITNIAETEKSRLDYYMYFFYHGLKKLRSQGILAFIVSNSWMNVKYGFNFQEYICKFYNIKQIFDNEYRSFQKAQINTVIAIFHKPKEKTDGKNVVKFIKWKIPYKELLYQKDYSDFVKVIFENNIFIPLETSNSNFKIVDNKTFRECSCPQNIVYHLKNKKNTYDRSKPSYAGYNWANYFFNAPLFYFELLKKIRKGIVYLRDIATIQRGLTTNCNNYFIVKKIDEKFYLNGYGDKIAIDPEFLLPIISSPKQLSKPNFNPDILNTKLFYCNKSKEELEKGKYLKTLEYIRYGEKKKLRVKKGAKKGEFITGIQNLASFIEKHKKKSNNWYSLSSNLIDFDNVSLKSPTIIFQKIFNTTYKMGFSDEFFVPNNTFYKITLKKAYIGQERLVFNLLLSAFSMLSIELQGRTNFGGGALDTATFNIEEIILLDPLFLSKTQKDTINQHATSLLDRNFKSSQAEFQDKNRKKFDEIILNLLPISLDRDTLYKAIMKIQNKRISRSKTFNSKHSIS</sequence>
<proteinExistence type="inferred from homology"/>
<dbReference type="RefSeq" id="WP_147664002.1">
    <property type="nucleotide sequence ID" value="NZ_CP042905.2"/>
</dbReference>
<dbReference type="GO" id="GO:0006304">
    <property type="term" value="P:DNA modification"/>
    <property type="evidence" value="ECO:0007669"/>
    <property type="project" value="InterPro"/>
</dbReference>
<keyword evidence="4" id="KW-0808">Transferase</keyword>
<evidence type="ECO:0000256" key="6">
    <source>
        <dbReference type="ARBA" id="ARBA00047942"/>
    </source>
</evidence>
<evidence type="ECO:0000313" key="8">
    <source>
        <dbReference type="EMBL" id="QEE17083.1"/>
    </source>
</evidence>
<protein>
    <recommendedName>
        <fullName evidence="2">site-specific DNA-methyltransferase (adenine-specific)</fullName>
        <ecNumber evidence="2">2.1.1.72</ecNumber>
    </recommendedName>
</protein>
<comment type="similarity">
    <text evidence="1">Belongs to the N(4)/N(6)-methyltransferase family.</text>
</comment>
<evidence type="ECO:0000259" key="7">
    <source>
        <dbReference type="Pfam" id="PF07669"/>
    </source>
</evidence>
<dbReference type="InterPro" id="IPR029063">
    <property type="entry name" value="SAM-dependent_MTases_sf"/>
</dbReference>
<keyword evidence="5" id="KW-0949">S-adenosyl-L-methionine</keyword>
<dbReference type="AlphaFoldDB" id="A0A5B9DE83"/>
<evidence type="ECO:0000256" key="4">
    <source>
        <dbReference type="ARBA" id="ARBA00022679"/>
    </source>
</evidence>
<dbReference type="GO" id="GO:0032259">
    <property type="term" value="P:methylation"/>
    <property type="evidence" value="ECO:0007669"/>
    <property type="project" value="UniProtKB-KW"/>
</dbReference>
<dbReference type="Pfam" id="PF07669">
    <property type="entry name" value="Eco57I"/>
    <property type="match status" value="1"/>
</dbReference>
<dbReference type="PANTHER" id="PTHR33841">
    <property type="entry name" value="DNA METHYLTRANSFERASE YEEA-RELATED"/>
    <property type="match status" value="1"/>
</dbReference>
<keyword evidence="9" id="KW-1185">Reference proteome</keyword>
<keyword evidence="3 8" id="KW-0489">Methyltransferase</keyword>
<evidence type="ECO:0000256" key="2">
    <source>
        <dbReference type="ARBA" id="ARBA00011900"/>
    </source>
</evidence>
<dbReference type="EMBL" id="CP042905">
    <property type="protein sequence ID" value="QEE17083.1"/>
    <property type="molecule type" value="Genomic_DNA"/>
</dbReference>
<dbReference type="InterPro" id="IPR050953">
    <property type="entry name" value="N4_N6_ade-DNA_methylase"/>
</dbReference>
<evidence type="ECO:0000313" key="9">
    <source>
        <dbReference type="Proteomes" id="UP000321408"/>
    </source>
</evidence>
<dbReference type="PANTHER" id="PTHR33841:SF5">
    <property type="entry name" value="DNA METHYLASE (MODIFICATION METHYLASE) (METHYLTRANSFERASE)-RELATED"/>
    <property type="match status" value="1"/>
</dbReference>
<dbReference type="GO" id="GO:0009007">
    <property type="term" value="F:site-specific DNA-methyltransferase (adenine-specific) activity"/>
    <property type="evidence" value="ECO:0007669"/>
    <property type="project" value="UniProtKB-EC"/>
</dbReference>
<dbReference type="Gene3D" id="3.40.50.150">
    <property type="entry name" value="Vaccinia Virus protein VP39"/>
    <property type="match status" value="1"/>
</dbReference>
<organism evidence="8 9">
    <name type="scientific">Promethearchaeum syntrophicum</name>
    <dbReference type="NCBI Taxonomy" id="2594042"/>
    <lineage>
        <taxon>Archaea</taxon>
        <taxon>Promethearchaeati</taxon>
        <taxon>Promethearchaeota</taxon>
        <taxon>Promethearchaeia</taxon>
        <taxon>Promethearchaeales</taxon>
        <taxon>Promethearchaeaceae</taxon>
        <taxon>Promethearchaeum</taxon>
    </lineage>
</organism>
<reference evidence="8 9" key="1">
    <citation type="journal article" date="2020" name="Nature">
        <title>Isolation of an archaeon at the prokaryote-eukaryote interface.</title>
        <authorList>
            <person name="Imachi H."/>
            <person name="Nobu M.K."/>
            <person name="Nakahara N."/>
            <person name="Morono Y."/>
            <person name="Ogawara M."/>
            <person name="Takaki Y."/>
            <person name="Takano Y."/>
            <person name="Uematsu K."/>
            <person name="Ikuta T."/>
            <person name="Ito M."/>
            <person name="Matsui Y."/>
            <person name="Miyazaki M."/>
            <person name="Murata K."/>
            <person name="Saito Y."/>
            <person name="Sakai S."/>
            <person name="Song C."/>
            <person name="Tasumi E."/>
            <person name="Yamanaka Y."/>
            <person name="Yamaguchi T."/>
            <person name="Kamagata Y."/>
            <person name="Tamaki H."/>
            <person name="Takai K."/>
        </authorList>
    </citation>
    <scope>NUCLEOTIDE SEQUENCE [LARGE SCALE GENOMIC DNA]</scope>
    <source>
        <strain evidence="8 9">MK-D1</strain>
    </source>
</reference>
<dbReference type="SUPFAM" id="SSF53335">
    <property type="entry name" value="S-adenosyl-L-methionine-dependent methyltransferases"/>
    <property type="match status" value="1"/>
</dbReference>
<feature type="domain" description="Type II methyltransferase M.TaqI-like" evidence="7">
    <location>
        <begin position="291"/>
        <end position="458"/>
    </location>
</feature>
<dbReference type="PRINTS" id="PR00507">
    <property type="entry name" value="N12N6MTFRASE"/>
</dbReference>
<dbReference type="GO" id="GO:0003676">
    <property type="term" value="F:nucleic acid binding"/>
    <property type="evidence" value="ECO:0007669"/>
    <property type="project" value="InterPro"/>
</dbReference>
<dbReference type="PROSITE" id="PS00092">
    <property type="entry name" value="N6_MTASE"/>
    <property type="match status" value="1"/>
</dbReference>
<name>A0A5B9DE83_9ARCH</name>
<gene>
    <name evidence="8" type="ORF">DSAG12_02915</name>
</gene>
<comment type="catalytic activity">
    <reaction evidence="6">
        <text>a 2'-deoxyadenosine in DNA + S-adenosyl-L-methionine = an N(6)-methyl-2'-deoxyadenosine in DNA + S-adenosyl-L-homocysteine + H(+)</text>
        <dbReference type="Rhea" id="RHEA:15197"/>
        <dbReference type="Rhea" id="RHEA-COMP:12418"/>
        <dbReference type="Rhea" id="RHEA-COMP:12419"/>
        <dbReference type="ChEBI" id="CHEBI:15378"/>
        <dbReference type="ChEBI" id="CHEBI:57856"/>
        <dbReference type="ChEBI" id="CHEBI:59789"/>
        <dbReference type="ChEBI" id="CHEBI:90615"/>
        <dbReference type="ChEBI" id="CHEBI:90616"/>
        <dbReference type="EC" id="2.1.1.72"/>
    </reaction>
</comment>
<dbReference type="GeneID" id="41330893"/>
<dbReference type="Proteomes" id="UP000321408">
    <property type="component" value="Chromosome"/>
</dbReference>
<dbReference type="OrthoDB" id="45790at2157"/>
<accession>A0A5B9DE83</accession>
<dbReference type="KEGG" id="psyt:DSAG12_02915"/>
<dbReference type="InterPro" id="IPR002052">
    <property type="entry name" value="DNA_methylase_N6_adenine_CS"/>
</dbReference>
<dbReference type="EC" id="2.1.1.72" evidence="2"/>
<evidence type="ECO:0000256" key="3">
    <source>
        <dbReference type="ARBA" id="ARBA00022603"/>
    </source>
</evidence>
<evidence type="ECO:0000256" key="5">
    <source>
        <dbReference type="ARBA" id="ARBA00022691"/>
    </source>
</evidence>
<dbReference type="InterPro" id="IPR011639">
    <property type="entry name" value="MethylTrfase_TaqI-like_dom"/>
</dbReference>
<evidence type="ECO:0000256" key="1">
    <source>
        <dbReference type="ARBA" id="ARBA00006594"/>
    </source>
</evidence>
<reference evidence="8 9" key="2">
    <citation type="journal article" date="2024" name="Int. J. Syst. Evol. Microbiol.">
        <title>Promethearchaeum syntrophicum gen. nov., sp. nov., an anaerobic, obligately syntrophic archaeon, the first isolate of the lineage 'Asgard' archaea, and proposal of the new archaeal phylum Promethearchaeota phyl. nov. and kingdom Promethearchaeati regn. nov.</title>
        <authorList>
            <person name="Imachi H."/>
            <person name="Nobu M.K."/>
            <person name="Kato S."/>
            <person name="Takaki Y."/>
            <person name="Miyazaki M."/>
            <person name="Miyata M."/>
            <person name="Ogawara M."/>
            <person name="Saito Y."/>
            <person name="Sakai S."/>
            <person name="Tahara Y.O."/>
            <person name="Takano Y."/>
            <person name="Tasumi E."/>
            <person name="Uematsu K."/>
            <person name="Yoshimura T."/>
            <person name="Itoh T."/>
            <person name="Ohkuma M."/>
            <person name="Takai K."/>
        </authorList>
    </citation>
    <scope>NUCLEOTIDE SEQUENCE [LARGE SCALE GENOMIC DNA]</scope>
    <source>
        <strain evidence="8 9">MK-D1</strain>
    </source>
</reference>